<dbReference type="Pfam" id="PF03235">
    <property type="entry name" value="GmrSD_N"/>
    <property type="match status" value="1"/>
</dbReference>
<dbReference type="PANTHER" id="PTHR35149">
    <property type="entry name" value="SLL5132 PROTEIN"/>
    <property type="match status" value="1"/>
</dbReference>
<evidence type="ECO:0000313" key="4">
    <source>
        <dbReference type="Proteomes" id="UP000460650"/>
    </source>
</evidence>
<sequence length="577" mass="66175">MTKSLEAHDKLIKDIFSDEFQFRIPDYQRPYSWTTEQAGELLSDLLDAMRDFQTSSSTDNAFYFLGSIVLIKADRIANADVVDGQQRLTTLTILFSALRALLPSKARALTAFLYKEGLGIRDDEPNEYRLSAFQEDEAFFRDYIQEPGGIQWLVASTEKLVDSRLRFKENAALFLEEIGKLTDEERASLLGFLAYKCSMVVISTPNFESAYRIFSVLNDRGLDLFPSDILKAKILGDIRKAKDGEAKSKDYAKKWTSLERKLGRNGFVDLLGHVRTIYAKKKQHAILSKEFTEFVAKGMPAEKLVDDVIEPYSDIYSFLKEANFQATEAAEDINEQLRHLNRVDWKDWVPPALLFFKKFRNQPRLIAEFLKRLERLSYYLLVTKAGINSRIEHFVAVIEEIEKEGFDGFSESMTSLGLDDEEKKSFIAALDGDIYKKLPKARAALILRLEALKSDGSKRQEFTNVSIEHILPQTPSKESGWLDIFPDTELREDWTQRLANLVPLHIRKNPAASNFDFDTKKNVYFAGSDGTASPFVLTQEVRSLPAWTPEVLEDRQQKLLDIFSRHWGLQLTEQQEF</sequence>
<evidence type="ECO:0000259" key="1">
    <source>
        <dbReference type="Pfam" id="PF03235"/>
    </source>
</evidence>
<proteinExistence type="predicted"/>
<gene>
    <name evidence="3" type="ORF">F9K94_21585</name>
</gene>
<dbReference type="AlphaFoldDB" id="A0A7V8B0X4"/>
<comment type="caution">
    <text evidence="3">The sequence shown here is derived from an EMBL/GenBank/DDBJ whole genome shotgun (WGS) entry which is preliminary data.</text>
</comment>
<protein>
    <submittedName>
        <fullName evidence="3">DUF262 domain-containing protein</fullName>
    </submittedName>
</protein>
<dbReference type="PANTHER" id="PTHR35149:SF2">
    <property type="entry name" value="DUF262 DOMAIN-CONTAINING PROTEIN"/>
    <property type="match status" value="1"/>
</dbReference>
<feature type="domain" description="GmrSD restriction endonucleases N-terminal" evidence="1">
    <location>
        <begin position="12"/>
        <end position="234"/>
    </location>
</feature>
<accession>A0A7V8B0X4</accession>
<dbReference type="EMBL" id="WBVY01000007">
    <property type="protein sequence ID" value="KAB2655147.1"/>
    <property type="molecule type" value="Genomic_DNA"/>
</dbReference>
<dbReference type="Proteomes" id="UP000460650">
    <property type="component" value="Unassembled WGS sequence"/>
</dbReference>
<organism evidence="3 4">
    <name type="scientific">Brucella tritici</name>
    <dbReference type="NCBI Taxonomy" id="94626"/>
    <lineage>
        <taxon>Bacteria</taxon>
        <taxon>Pseudomonadati</taxon>
        <taxon>Pseudomonadota</taxon>
        <taxon>Alphaproteobacteria</taxon>
        <taxon>Hyphomicrobiales</taxon>
        <taxon>Brucellaceae</taxon>
        <taxon>Brucella/Ochrobactrum group</taxon>
        <taxon>Brucella</taxon>
    </lineage>
</organism>
<evidence type="ECO:0000313" key="3">
    <source>
        <dbReference type="EMBL" id="KAB2655147.1"/>
    </source>
</evidence>
<evidence type="ECO:0000259" key="2">
    <source>
        <dbReference type="Pfam" id="PF07510"/>
    </source>
</evidence>
<dbReference type="InterPro" id="IPR004919">
    <property type="entry name" value="GmrSD_N"/>
</dbReference>
<reference evidence="3 4" key="1">
    <citation type="submission" date="2019-09" db="EMBL/GenBank/DDBJ databases">
        <title>Taxonomic organization of the family Brucellaceae based on a phylogenomic approach.</title>
        <authorList>
            <person name="Leclercq S."/>
            <person name="Cloeckaert A."/>
            <person name="Zygmunt M.S."/>
        </authorList>
    </citation>
    <scope>NUCLEOTIDE SEQUENCE [LARGE SCALE GENOMIC DNA]</scope>
    <source>
        <strain evidence="3 4">TA93</strain>
    </source>
</reference>
<dbReference type="Pfam" id="PF07510">
    <property type="entry name" value="GmrSD_C"/>
    <property type="match status" value="1"/>
</dbReference>
<dbReference type="InterPro" id="IPR011089">
    <property type="entry name" value="GmrSD_C"/>
</dbReference>
<feature type="domain" description="GmrSD restriction endonucleases C-terminal" evidence="2">
    <location>
        <begin position="428"/>
        <end position="561"/>
    </location>
</feature>
<dbReference type="RefSeq" id="WP_151648418.1">
    <property type="nucleotide sequence ID" value="NZ_WBVY01000007.1"/>
</dbReference>
<name>A0A7V8B0X4_9HYPH</name>